<evidence type="ECO:0000313" key="7">
    <source>
        <dbReference type="Proteomes" id="UP001470230"/>
    </source>
</evidence>
<keyword evidence="4" id="KW-0406">Ion transport</keyword>
<evidence type="ECO:0000256" key="4">
    <source>
        <dbReference type="ARBA" id="ARBA00023065"/>
    </source>
</evidence>
<dbReference type="InterPro" id="IPR016024">
    <property type="entry name" value="ARM-type_fold"/>
</dbReference>
<dbReference type="InterPro" id="IPR004908">
    <property type="entry name" value="ATPase_V1-cplx_hsu"/>
</dbReference>
<dbReference type="InterPro" id="IPR011987">
    <property type="entry name" value="ATPase_V1-cplx_hsu_C"/>
</dbReference>
<dbReference type="Gene3D" id="1.25.10.10">
    <property type="entry name" value="Leucine-rich Repeat Variant"/>
    <property type="match status" value="1"/>
</dbReference>
<evidence type="ECO:0000256" key="2">
    <source>
        <dbReference type="ARBA" id="ARBA00022448"/>
    </source>
</evidence>
<evidence type="ECO:0000259" key="5">
    <source>
        <dbReference type="Pfam" id="PF11698"/>
    </source>
</evidence>
<keyword evidence="7" id="KW-1185">Reference proteome</keyword>
<dbReference type="Proteomes" id="UP001470230">
    <property type="component" value="Unassembled WGS sequence"/>
</dbReference>
<dbReference type="Pfam" id="PF11698">
    <property type="entry name" value="V-ATPase_H_C"/>
    <property type="match status" value="1"/>
</dbReference>
<comment type="caution">
    <text evidence="6">The sequence shown here is derived from an EMBL/GenBank/DDBJ whole genome shotgun (WGS) entry which is preliminary data.</text>
</comment>
<dbReference type="InterPro" id="IPR038497">
    <property type="entry name" value="ATPase_V1-cplx_hsu_C_sf"/>
</dbReference>
<reference evidence="6 7" key="1">
    <citation type="submission" date="2024-04" db="EMBL/GenBank/DDBJ databases">
        <title>Tritrichomonas musculus Genome.</title>
        <authorList>
            <person name="Alves-Ferreira E."/>
            <person name="Grigg M."/>
            <person name="Lorenzi H."/>
            <person name="Galac M."/>
        </authorList>
    </citation>
    <scope>NUCLEOTIDE SEQUENCE [LARGE SCALE GENOMIC DNA]</scope>
    <source>
        <strain evidence="6 7">EAF2021</strain>
    </source>
</reference>
<evidence type="ECO:0000313" key="6">
    <source>
        <dbReference type="EMBL" id="KAK8882722.1"/>
    </source>
</evidence>
<comment type="similarity">
    <text evidence="1">Belongs to the V-ATPase H subunit family.</text>
</comment>
<dbReference type="Gene3D" id="1.25.40.150">
    <property type="entry name" value="V-type ATPase, subunit H, C-terminal domain"/>
    <property type="match status" value="1"/>
</dbReference>
<dbReference type="SUPFAM" id="SSF48371">
    <property type="entry name" value="ARM repeat"/>
    <property type="match status" value="1"/>
</dbReference>
<accession>A0ABR2JWW5</accession>
<dbReference type="PANTHER" id="PTHR10698:SF0">
    <property type="entry name" value="V-TYPE PROTON ATPASE SUBUNIT H"/>
    <property type="match status" value="1"/>
</dbReference>
<keyword evidence="2" id="KW-0813">Transport</keyword>
<sequence>MLSSNTSLHPLFVRLEARDAIFRNVTSESISIQDSDRFRDFIDLLKKPIPDQLTDFTAEDSKHPVTFIKLVQKISTPKGSQYLCAIIDQLLDQDFAATMNALARTGKMDDLAKNLNTELVGKIPNKDENAFVIRTYALLLGAILSHRDLKVSKSINNVKKSFRDILVEQLLNSDLRTASLGLEGLKRFLVLEENRELFIEKGGIKLLIKHLQDANKLSQNDTTYHILFCIWALSFSPEGANQLSTNDFVSILGRMLSAQSVKSETEIIIRLMVGIIIQLTPNIVFIGSAYDNDVLRYLNSYQNKQYSDKELKENINKALVELRKQQQHLSLWDKYVREVKSGILRMTASHKAEQFWKDNIDRFGEHNFEVLEDLRNLLSSNDEETVIVACHDLGEFAHRSPVGRVKLDEIHAKTEVMKLIEHKSPAVQREALRTTQYLLLRNQNA</sequence>
<protein>
    <submittedName>
        <fullName evidence="6">V-type proton ATPase subunit H</fullName>
    </submittedName>
</protein>
<dbReference type="EMBL" id="JAPFFF010000009">
    <property type="protein sequence ID" value="KAK8882722.1"/>
    <property type="molecule type" value="Genomic_DNA"/>
</dbReference>
<evidence type="ECO:0000256" key="1">
    <source>
        <dbReference type="ARBA" id="ARBA00008613"/>
    </source>
</evidence>
<evidence type="ECO:0000256" key="3">
    <source>
        <dbReference type="ARBA" id="ARBA00022781"/>
    </source>
</evidence>
<feature type="domain" description="ATPase V1 complex subunit H C-terminal" evidence="5">
    <location>
        <begin position="329"/>
        <end position="441"/>
    </location>
</feature>
<dbReference type="Pfam" id="PF03224">
    <property type="entry name" value="V-ATPase_H_N"/>
    <property type="match status" value="1"/>
</dbReference>
<proteinExistence type="inferred from homology"/>
<organism evidence="6 7">
    <name type="scientific">Tritrichomonas musculus</name>
    <dbReference type="NCBI Taxonomy" id="1915356"/>
    <lineage>
        <taxon>Eukaryota</taxon>
        <taxon>Metamonada</taxon>
        <taxon>Parabasalia</taxon>
        <taxon>Tritrichomonadida</taxon>
        <taxon>Tritrichomonadidae</taxon>
        <taxon>Tritrichomonas</taxon>
    </lineage>
</organism>
<dbReference type="PANTHER" id="PTHR10698">
    <property type="entry name" value="V-TYPE PROTON ATPASE SUBUNIT H"/>
    <property type="match status" value="1"/>
</dbReference>
<dbReference type="InterPro" id="IPR011989">
    <property type="entry name" value="ARM-like"/>
</dbReference>
<keyword evidence="3" id="KW-0375">Hydrogen ion transport</keyword>
<name>A0ABR2JWW5_9EUKA</name>
<gene>
    <name evidence="6" type="ORF">M9Y10_045363</name>
</gene>